<evidence type="ECO:0000259" key="4">
    <source>
        <dbReference type="Pfam" id="PF04586"/>
    </source>
</evidence>
<dbReference type="GO" id="GO:0006508">
    <property type="term" value="P:proteolysis"/>
    <property type="evidence" value="ECO:0007669"/>
    <property type="project" value="UniProtKB-KW"/>
</dbReference>
<keyword evidence="2" id="KW-0645">Protease</keyword>
<name>A0A2U8P6L6_9BRAD</name>
<gene>
    <name evidence="5" type="ORF">CIT37_15215</name>
</gene>
<reference evidence="5 6" key="2">
    <citation type="journal article" date="2017" name="Syst. Appl. Microbiol.">
        <title>Soybeans inoculated with root zone soils of Canadian native legumes harbour diverse and novel Bradyrhizobium spp. that possess agricultural potential.</title>
        <authorList>
            <person name="Bromfield E.S.P."/>
            <person name="Cloutier S."/>
            <person name="Tambong J.T."/>
            <person name="Tran Thi T.V."/>
        </authorList>
    </citation>
    <scope>NUCLEOTIDE SEQUENCE [LARGE SCALE GENOMIC DNA]</scope>
    <source>
        <strain evidence="5 6">OO99</strain>
    </source>
</reference>
<dbReference type="GO" id="GO:0008233">
    <property type="term" value="F:peptidase activity"/>
    <property type="evidence" value="ECO:0007669"/>
    <property type="project" value="UniProtKB-KW"/>
</dbReference>
<evidence type="ECO:0000256" key="2">
    <source>
        <dbReference type="ARBA" id="ARBA00022670"/>
    </source>
</evidence>
<dbReference type="InterPro" id="IPR054613">
    <property type="entry name" value="Peptidase_S78_dom"/>
</dbReference>
<evidence type="ECO:0000313" key="5">
    <source>
        <dbReference type="EMBL" id="AWL93382.1"/>
    </source>
</evidence>
<reference evidence="5 6" key="1">
    <citation type="journal article" date="2014" name="Int. J. Syst. Evol. Microbiol.">
        <title>Bradyrhizobium ottawaense sp. nov., a symbiotic nitrogen fixing bacterium from root nodules of soybeans in Canada.</title>
        <authorList>
            <person name="Yu X."/>
            <person name="Cloutier S."/>
            <person name="Tambong J.T."/>
            <person name="Bromfield E.S."/>
        </authorList>
    </citation>
    <scope>NUCLEOTIDE SEQUENCE [LARGE SCALE GENOMIC DNA]</scope>
    <source>
        <strain evidence="5 6">OO99</strain>
    </source>
</reference>
<keyword evidence="1" id="KW-1188">Viral release from host cell</keyword>
<dbReference type="EMBL" id="CP029425">
    <property type="protein sequence ID" value="AWL93382.1"/>
    <property type="molecule type" value="Genomic_DNA"/>
</dbReference>
<evidence type="ECO:0000313" key="6">
    <source>
        <dbReference type="Proteomes" id="UP000215703"/>
    </source>
</evidence>
<dbReference type="Pfam" id="PF04586">
    <property type="entry name" value="Peptidase_S78"/>
    <property type="match status" value="1"/>
</dbReference>
<sequence length="71" mass="7909">MSVSFTPLVEEWDDGGDIPKRLITEAKLFEISLVLWGAYGKDTSAQISRASSNNQAARRRVEAKMRARGIL</sequence>
<evidence type="ECO:0000256" key="3">
    <source>
        <dbReference type="ARBA" id="ARBA00022801"/>
    </source>
</evidence>
<proteinExistence type="predicted"/>
<accession>A0A2U8P6L6</accession>
<protein>
    <recommendedName>
        <fullName evidence="4">Prohead serine protease domain-containing protein</fullName>
    </recommendedName>
</protein>
<dbReference type="Proteomes" id="UP000215703">
    <property type="component" value="Chromosome"/>
</dbReference>
<evidence type="ECO:0000256" key="1">
    <source>
        <dbReference type="ARBA" id="ARBA00022612"/>
    </source>
</evidence>
<organism evidence="5 6">
    <name type="scientific">Bradyrhizobium ottawaense</name>
    <dbReference type="NCBI Taxonomy" id="931866"/>
    <lineage>
        <taxon>Bacteria</taxon>
        <taxon>Pseudomonadati</taxon>
        <taxon>Pseudomonadota</taxon>
        <taxon>Alphaproteobacteria</taxon>
        <taxon>Hyphomicrobiales</taxon>
        <taxon>Nitrobacteraceae</taxon>
        <taxon>Bradyrhizobium</taxon>
    </lineage>
</organism>
<dbReference type="AlphaFoldDB" id="A0A2U8P6L6"/>
<feature type="domain" description="Prohead serine protease" evidence="4">
    <location>
        <begin position="1"/>
        <end position="54"/>
    </location>
</feature>
<keyword evidence="3" id="KW-0378">Hydrolase</keyword>